<dbReference type="Gene3D" id="1.10.530.10">
    <property type="match status" value="1"/>
</dbReference>
<evidence type="ECO:0000313" key="4">
    <source>
        <dbReference type="EMBL" id="UXE61982.1"/>
    </source>
</evidence>
<feature type="coiled-coil region" evidence="1">
    <location>
        <begin position="209"/>
        <end position="236"/>
    </location>
</feature>
<feature type="region of interest" description="Disordered" evidence="2">
    <location>
        <begin position="58"/>
        <end position="84"/>
    </location>
</feature>
<evidence type="ECO:0000256" key="1">
    <source>
        <dbReference type="SAM" id="Coils"/>
    </source>
</evidence>
<accession>A0A977KY26</accession>
<evidence type="ECO:0000259" key="3">
    <source>
        <dbReference type="Pfam" id="PF01832"/>
    </source>
</evidence>
<name>A0A977KY26_9CYAN</name>
<feature type="domain" description="Mannosyl-glycoprotein endo-beta-N-acetylglucosamidase-like" evidence="3">
    <location>
        <begin position="97"/>
        <end position="271"/>
    </location>
</feature>
<evidence type="ECO:0000256" key="2">
    <source>
        <dbReference type="SAM" id="MobiDB-lite"/>
    </source>
</evidence>
<keyword evidence="1" id="KW-0175">Coiled coil</keyword>
<dbReference type="AlphaFoldDB" id="A0A977KY26"/>
<protein>
    <submittedName>
        <fullName evidence="4">Glucosaminidase domain-containing protein</fullName>
    </submittedName>
</protein>
<dbReference type="Pfam" id="PF01832">
    <property type="entry name" value="Glucosaminidase"/>
    <property type="match status" value="1"/>
</dbReference>
<dbReference type="GO" id="GO:0004040">
    <property type="term" value="F:amidase activity"/>
    <property type="evidence" value="ECO:0007669"/>
    <property type="project" value="InterPro"/>
</dbReference>
<dbReference type="Proteomes" id="UP001065613">
    <property type="component" value="Chromosome"/>
</dbReference>
<proteinExistence type="predicted"/>
<sequence>MRKRLFLKELAILVISFFSVVARGKSSLARQVLSDASDRQQSETLPKELVLVQKPKLTFPPVPAEDPDKGLNSNAHLPGTPEPTASEKQAFIKEITQYALPLEKQYGVPACAITAIAAFETNFGHTRIAYYANNLFKLKYINRKKNCHDGSCENIKTYQLIGQPNEIANTAIIISESYGDNRFVFDESRRFGNRYRVFDSYQDSVNFLVTEVLLKKEDYKAALEKYQANVKTLGAKKAASQFLLDLATEGFTITNPQTYQNNVTKIMDEWQLCPS</sequence>
<organism evidence="4">
    <name type="scientific">Woronichinia naegeliana WA131</name>
    <dbReference type="NCBI Taxonomy" id="2824559"/>
    <lineage>
        <taxon>Bacteria</taxon>
        <taxon>Bacillati</taxon>
        <taxon>Cyanobacteriota</taxon>
        <taxon>Cyanophyceae</taxon>
        <taxon>Synechococcales</taxon>
        <taxon>Coelosphaeriaceae</taxon>
        <taxon>Woronichinia</taxon>
    </lineage>
</organism>
<dbReference type="KEGG" id="wna:KA717_03485"/>
<dbReference type="InterPro" id="IPR002901">
    <property type="entry name" value="MGlyc_endo_b_GlcNAc-like_dom"/>
</dbReference>
<dbReference type="EMBL" id="CP073041">
    <property type="protein sequence ID" value="UXE61982.1"/>
    <property type="molecule type" value="Genomic_DNA"/>
</dbReference>
<reference evidence="4" key="1">
    <citation type="submission" date="2021-04" db="EMBL/GenBank/DDBJ databases">
        <title>Genome sequence of Woronichinia naegeliana from Washington state freshwater lake bloom.</title>
        <authorList>
            <person name="Dreher T.W."/>
        </authorList>
    </citation>
    <scope>NUCLEOTIDE SEQUENCE</scope>
    <source>
        <strain evidence="4">WA131</strain>
    </source>
</reference>
<gene>
    <name evidence="4" type="ORF">KA717_03485</name>
</gene>